<proteinExistence type="inferred from homology"/>
<accession>A0A9Q0MNZ6</accession>
<evidence type="ECO:0000313" key="5">
    <source>
        <dbReference type="EMBL" id="KAJ6635049.1"/>
    </source>
</evidence>
<feature type="compositionally biased region" description="Polar residues" evidence="3">
    <location>
        <begin position="410"/>
        <end position="420"/>
    </location>
</feature>
<dbReference type="InterPro" id="IPR014752">
    <property type="entry name" value="Arrestin-like_C"/>
</dbReference>
<feature type="compositionally biased region" description="Polar residues" evidence="3">
    <location>
        <begin position="373"/>
        <end position="386"/>
    </location>
</feature>
<dbReference type="InterPro" id="IPR050357">
    <property type="entry name" value="Arrestin_domain-protein"/>
</dbReference>
<dbReference type="Pfam" id="PF00339">
    <property type="entry name" value="Arrestin_N"/>
    <property type="match status" value="1"/>
</dbReference>
<dbReference type="Proteomes" id="UP001151699">
    <property type="component" value="Chromosome C"/>
</dbReference>
<sequence>MESSYCKIVLDKPTCTYYSGQTIFGTVTLLKYNGKKIRGIYFKITGHGKCSWSTLKRTESTAAPAHHSVDETTKDKDRFLHMSGEEDYLPGGIVYIAGSKHGPQFQINQDEVSYSFRFDLNHVLPSTFKGTFGKIKYEMEFTIDRKWKLDKTYKVPLTIMKSLDLNFDPYARVPQQKQLTRNIGLISSGPISLHVLIPRTGFACGEKLPIQVIVTNNSSTHVDKVKFTLRKIIDYHSRAPARSTKQEIVKILKKEAGGVSKKSEQKYEHLLDVPELPSSDKQASNIIHISYDIVVKVEITGLYKNLVESVPVTIGTVPLQNVDLPGWSGAAASRLPEYQSLPVLPTGMPMPISGVYPSLPSQLNLNNSFPAAGTPSSAFSTSSPIQNPVVEPRRTSTTMPSAPPLDFHSVSPNSTRSSVCTDAPPSYSEVFGSVNSSMSSLSISQTSQQDSTNPFESSNEQRASVPPRRRRRIAEASQQNSDSLNSEGNGNELSKQRFIMALT</sequence>
<feature type="domain" description="Arrestin C-terminal-like" evidence="4">
    <location>
        <begin position="187"/>
        <end position="319"/>
    </location>
</feature>
<dbReference type="GO" id="GO:0005737">
    <property type="term" value="C:cytoplasm"/>
    <property type="evidence" value="ECO:0007669"/>
    <property type="project" value="TreeGrafter"/>
</dbReference>
<dbReference type="AlphaFoldDB" id="A0A9Q0MNZ6"/>
<feature type="compositionally biased region" description="Polar residues" evidence="3">
    <location>
        <begin position="476"/>
        <end position="493"/>
    </location>
</feature>
<dbReference type="SUPFAM" id="SSF81296">
    <property type="entry name" value="E set domains"/>
    <property type="match status" value="2"/>
</dbReference>
<evidence type="ECO:0000256" key="1">
    <source>
        <dbReference type="ARBA" id="ARBA00005298"/>
    </source>
</evidence>
<dbReference type="EMBL" id="WJQU01000004">
    <property type="protein sequence ID" value="KAJ6635049.1"/>
    <property type="molecule type" value="Genomic_DNA"/>
</dbReference>
<feature type="compositionally biased region" description="Polar residues" evidence="3">
    <location>
        <begin position="452"/>
        <end position="462"/>
    </location>
</feature>
<dbReference type="InterPro" id="IPR011022">
    <property type="entry name" value="Arrestin_C-like"/>
</dbReference>
<evidence type="ECO:0000256" key="3">
    <source>
        <dbReference type="SAM" id="MobiDB-lite"/>
    </source>
</evidence>
<name>A0A9Q0MNZ6_9DIPT</name>
<evidence type="ECO:0000256" key="2">
    <source>
        <dbReference type="ARBA" id="ARBA00022606"/>
    </source>
</evidence>
<evidence type="ECO:0000313" key="6">
    <source>
        <dbReference type="Proteomes" id="UP001151699"/>
    </source>
</evidence>
<evidence type="ECO:0000259" key="4">
    <source>
        <dbReference type="SMART" id="SM01017"/>
    </source>
</evidence>
<comment type="caution">
    <text evidence="5">The sequence shown here is derived from an EMBL/GenBank/DDBJ whole genome shotgun (WGS) entry which is preliminary data.</text>
</comment>
<keyword evidence="2" id="KW-0716">Sensory transduction</keyword>
<dbReference type="GO" id="GO:0015031">
    <property type="term" value="P:protein transport"/>
    <property type="evidence" value="ECO:0007669"/>
    <property type="project" value="TreeGrafter"/>
</dbReference>
<organism evidence="5 6">
    <name type="scientific">Pseudolycoriella hygida</name>
    <dbReference type="NCBI Taxonomy" id="35572"/>
    <lineage>
        <taxon>Eukaryota</taxon>
        <taxon>Metazoa</taxon>
        <taxon>Ecdysozoa</taxon>
        <taxon>Arthropoda</taxon>
        <taxon>Hexapoda</taxon>
        <taxon>Insecta</taxon>
        <taxon>Pterygota</taxon>
        <taxon>Neoptera</taxon>
        <taxon>Endopterygota</taxon>
        <taxon>Diptera</taxon>
        <taxon>Nematocera</taxon>
        <taxon>Sciaroidea</taxon>
        <taxon>Sciaridae</taxon>
        <taxon>Pseudolycoriella</taxon>
    </lineage>
</organism>
<reference evidence="5" key="1">
    <citation type="submission" date="2022-07" db="EMBL/GenBank/DDBJ databases">
        <authorList>
            <person name="Trinca V."/>
            <person name="Uliana J.V.C."/>
            <person name="Torres T.T."/>
            <person name="Ward R.J."/>
            <person name="Monesi N."/>
        </authorList>
    </citation>
    <scope>NUCLEOTIDE SEQUENCE</scope>
    <source>
        <strain evidence="5">HSMRA1968</strain>
        <tissue evidence="5">Whole embryos</tissue>
    </source>
</reference>
<dbReference type="PANTHER" id="PTHR11188:SF167">
    <property type="entry name" value="ARRESTIN C-TERMINAL-LIKE DOMAIN-CONTAINING PROTEIN-RELATED"/>
    <property type="match status" value="1"/>
</dbReference>
<keyword evidence="6" id="KW-1185">Reference proteome</keyword>
<dbReference type="PANTHER" id="PTHR11188">
    <property type="entry name" value="ARRESTIN DOMAIN CONTAINING PROTEIN"/>
    <property type="match status" value="1"/>
</dbReference>
<feature type="compositionally biased region" description="Low complexity" evidence="3">
    <location>
        <begin position="439"/>
        <end position="451"/>
    </location>
</feature>
<dbReference type="InterPro" id="IPR014756">
    <property type="entry name" value="Ig_E-set"/>
</dbReference>
<feature type="region of interest" description="Disordered" evidence="3">
    <location>
        <begin position="439"/>
        <end position="503"/>
    </location>
</feature>
<gene>
    <name evidence="5" type="primary">Arrdc3_0</name>
    <name evidence="5" type="ORF">Bhyg_13631</name>
</gene>
<dbReference type="Pfam" id="PF02752">
    <property type="entry name" value="Arrestin_C"/>
    <property type="match status" value="1"/>
</dbReference>
<comment type="similarity">
    <text evidence="1">Belongs to the arrestin family.</text>
</comment>
<dbReference type="OrthoDB" id="7785529at2759"/>
<protein>
    <submittedName>
        <fullName evidence="5">Arrestin domain-containing protein 3</fullName>
    </submittedName>
</protein>
<dbReference type="InterPro" id="IPR011021">
    <property type="entry name" value="Arrestin-like_N"/>
</dbReference>
<dbReference type="SMART" id="SM01017">
    <property type="entry name" value="Arrestin_C"/>
    <property type="match status" value="1"/>
</dbReference>
<dbReference type="Gene3D" id="2.60.40.640">
    <property type="match status" value="2"/>
</dbReference>
<feature type="region of interest" description="Disordered" evidence="3">
    <location>
        <begin position="373"/>
        <end position="423"/>
    </location>
</feature>